<gene>
    <name evidence="5" type="primary">kstR2_9</name>
    <name evidence="5" type="ORF">NCTC13184_04229</name>
</gene>
<dbReference type="EMBL" id="UGRU01000001">
    <property type="protein sequence ID" value="SUA45705.1"/>
    <property type="molecule type" value="Genomic_DNA"/>
</dbReference>
<evidence type="ECO:0000256" key="1">
    <source>
        <dbReference type="ARBA" id="ARBA00023125"/>
    </source>
</evidence>
<sequence length="236" mass="26376">MHTLQGMAPQAREKKGSRSALSRTLVTSELLDRATELFAVKGYEATSLQDIADAAGISRPALYHYVSSKEDLLVMLVEQVSQGLADVLSELSERADLTPTQKLRTVTELLVRQRAQHPAQFRILDRSETVLPEPVGSEHREAKRRVLSEVVALIDEGIATGEFRHVDSRTASLSLFGMCNWVAWWFRPGIDVDGVVTEISEFTRLMLAATDAQVPPSRSTLIREIKERLDLLERQP</sequence>
<evidence type="ECO:0000256" key="2">
    <source>
        <dbReference type="PROSITE-ProRule" id="PRU00335"/>
    </source>
</evidence>
<evidence type="ECO:0000313" key="5">
    <source>
        <dbReference type="EMBL" id="SUA45705.1"/>
    </source>
</evidence>
<dbReference type="PRINTS" id="PR00455">
    <property type="entry name" value="HTHTETR"/>
</dbReference>
<dbReference type="InterPro" id="IPR041490">
    <property type="entry name" value="KstR2_TetR_C"/>
</dbReference>
<name>A0A378WYM8_9NOCA</name>
<dbReference type="PROSITE" id="PS01081">
    <property type="entry name" value="HTH_TETR_1"/>
    <property type="match status" value="1"/>
</dbReference>
<reference evidence="5 6" key="1">
    <citation type="submission" date="2018-06" db="EMBL/GenBank/DDBJ databases">
        <authorList>
            <consortium name="Pathogen Informatics"/>
            <person name="Doyle S."/>
        </authorList>
    </citation>
    <scope>NUCLEOTIDE SEQUENCE [LARGE SCALE GENOMIC DNA]</scope>
    <source>
        <strain evidence="5 6">NCTC13184</strain>
    </source>
</reference>
<keyword evidence="1 2" id="KW-0238">DNA-binding</keyword>
<dbReference type="PANTHER" id="PTHR30055:SF226">
    <property type="entry name" value="HTH-TYPE TRANSCRIPTIONAL REGULATOR PKSA"/>
    <property type="match status" value="1"/>
</dbReference>
<dbReference type="Gene3D" id="1.10.357.10">
    <property type="entry name" value="Tetracycline Repressor, domain 2"/>
    <property type="match status" value="1"/>
</dbReference>
<dbReference type="InterPro" id="IPR009057">
    <property type="entry name" value="Homeodomain-like_sf"/>
</dbReference>
<dbReference type="SUPFAM" id="SSF46689">
    <property type="entry name" value="Homeodomain-like"/>
    <property type="match status" value="1"/>
</dbReference>
<evidence type="ECO:0000256" key="3">
    <source>
        <dbReference type="SAM" id="MobiDB-lite"/>
    </source>
</evidence>
<dbReference type="Proteomes" id="UP000255082">
    <property type="component" value="Unassembled WGS sequence"/>
</dbReference>
<dbReference type="Pfam" id="PF00440">
    <property type="entry name" value="TetR_N"/>
    <property type="match status" value="1"/>
</dbReference>
<dbReference type="Gene3D" id="1.10.10.60">
    <property type="entry name" value="Homeodomain-like"/>
    <property type="match status" value="1"/>
</dbReference>
<dbReference type="InterPro" id="IPR036271">
    <property type="entry name" value="Tet_transcr_reg_TetR-rel_C_sf"/>
</dbReference>
<dbReference type="Pfam" id="PF17932">
    <property type="entry name" value="TetR_C_24"/>
    <property type="match status" value="1"/>
</dbReference>
<dbReference type="AlphaFoldDB" id="A0A378WYM8"/>
<dbReference type="SUPFAM" id="SSF48498">
    <property type="entry name" value="Tetracyclin repressor-like, C-terminal domain"/>
    <property type="match status" value="1"/>
</dbReference>
<organism evidence="5 6">
    <name type="scientific">Nocardia africana</name>
    <dbReference type="NCBI Taxonomy" id="134964"/>
    <lineage>
        <taxon>Bacteria</taxon>
        <taxon>Bacillati</taxon>
        <taxon>Actinomycetota</taxon>
        <taxon>Actinomycetes</taxon>
        <taxon>Mycobacteriales</taxon>
        <taxon>Nocardiaceae</taxon>
        <taxon>Nocardia</taxon>
    </lineage>
</organism>
<dbReference type="GO" id="GO:0003700">
    <property type="term" value="F:DNA-binding transcription factor activity"/>
    <property type="evidence" value="ECO:0007669"/>
    <property type="project" value="TreeGrafter"/>
</dbReference>
<evidence type="ECO:0000313" key="6">
    <source>
        <dbReference type="Proteomes" id="UP000255082"/>
    </source>
</evidence>
<dbReference type="PROSITE" id="PS50977">
    <property type="entry name" value="HTH_TETR_2"/>
    <property type="match status" value="1"/>
</dbReference>
<accession>A0A378WYM8</accession>
<dbReference type="InterPro" id="IPR023772">
    <property type="entry name" value="DNA-bd_HTH_TetR-type_CS"/>
</dbReference>
<proteinExistence type="predicted"/>
<dbReference type="PANTHER" id="PTHR30055">
    <property type="entry name" value="HTH-TYPE TRANSCRIPTIONAL REGULATOR RUTR"/>
    <property type="match status" value="1"/>
</dbReference>
<feature type="DNA-binding region" description="H-T-H motif" evidence="2">
    <location>
        <begin position="47"/>
        <end position="66"/>
    </location>
</feature>
<dbReference type="GO" id="GO:0000976">
    <property type="term" value="F:transcription cis-regulatory region binding"/>
    <property type="evidence" value="ECO:0007669"/>
    <property type="project" value="TreeGrafter"/>
</dbReference>
<feature type="domain" description="HTH tetR-type" evidence="4">
    <location>
        <begin position="24"/>
        <end position="84"/>
    </location>
</feature>
<dbReference type="InterPro" id="IPR050109">
    <property type="entry name" value="HTH-type_TetR-like_transc_reg"/>
</dbReference>
<dbReference type="InterPro" id="IPR001647">
    <property type="entry name" value="HTH_TetR"/>
</dbReference>
<protein>
    <submittedName>
        <fullName evidence="5">HTH-type transcriptional repressor KstR2</fullName>
    </submittedName>
</protein>
<evidence type="ECO:0000259" key="4">
    <source>
        <dbReference type="PROSITE" id="PS50977"/>
    </source>
</evidence>
<feature type="region of interest" description="Disordered" evidence="3">
    <location>
        <begin position="1"/>
        <end position="20"/>
    </location>
</feature>